<organism evidence="2 3">
    <name type="scientific">Megasphaera hominis</name>
    <dbReference type="NCBI Taxonomy" id="159836"/>
    <lineage>
        <taxon>Bacteria</taxon>
        <taxon>Bacillati</taxon>
        <taxon>Bacillota</taxon>
        <taxon>Negativicutes</taxon>
        <taxon>Veillonellales</taxon>
        <taxon>Veillonellaceae</taxon>
        <taxon>Megasphaera</taxon>
    </lineage>
</organism>
<protein>
    <submittedName>
        <fullName evidence="2">Uncharacterized protein</fullName>
    </submittedName>
</protein>
<feature type="transmembrane region" description="Helical" evidence="1">
    <location>
        <begin position="54"/>
        <end position="83"/>
    </location>
</feature>
<keyword evidence="1" id="KW-1133">Transmembrane helix</keyword>
<gene>
    <name evidence="2" type="ORF">H8J70_10980</name>
</gene>
<evidence type="ECO:0000313" key="2">
    <source>
        <dbReference type="EMBL" id="MBC3537763.1"/>
    </source>
</evidence>
<evidence type="ECO:0000313" key="3">
    <source>
        <dbReference type="Proteomes" id="UP000606870"/>
    </source>
</evidence>
<evidence type="ECO:0000256" key="1">
    <source>
        <dbReference type="SAM" id="Phobius"/>
    </source>
</evidence>
<dbReference type="EMBL" id="JACOGK010000040">
    <property type="protein sequence ID" value="MBC3537763.1"/>
    <property type="molecule type" value="Genomic_DNA"/>
</dbReference>
<reference evidence="2 3" key="1">
    <citation type="submission" date="2020-08" db="EMBL/GenBank/DDBJ databases">
        <authorList>
            <person name="Liu C."/>
            <person name="Sun Q."/>
        </authorList>
    </citation>
    <scope>NUCLEOTIDE SEQUENCE [LARGE SCALE GENOMIC DNA]</scope>
    <source>
        <strain evidence="2 3">NSJ-59</strain>
    </source>
</reference>
<dbReference type="Pfam" id="PF18910">
    <property type="entry name" value="DUF5665"/>
    <property type="match status" value="1"/>
</dbReference>
<sequence>MMKFLWFGKTEKKIEPSPLEDLQSRLQATTNEMNDLIDVLRDILLLRNDWKRFIVYNLLAGIIRGVGAALGSTLIFAIILYIVTQVIDLDLPLISEWLSDLITMVEQKRGIVR</sequence>
<dbReference type="InterPro" id="IPR043723">
    <property type="entry name" value="DUF5665"/>
</dbReference>
<proteinExistence type="predicted"/>
<dbReference type="Proteomes" id="UP000606870">
    <property type="component" value="Unassembled WGS sequence"/>
</dbReference>
<accession>A0ABR6VKS9</accession>
<keyword evidence="3" id="KW-1185">Reference proteome</keyword>
<keyword evidence="1" id="KW-0472">Membrane</keyword>
<name>A0ABR6VKS9_9FIRM</name>
<keyword evidence="1" id="KW-0812">Transmembrane</keyword>
<comment type="caution">
    <text evidence="2">The sequence shown here is derived from an EMBL/GenBank/DDBJ whole genome shotgun (WGS) entry which is preliminary data.</text>
</comment>
<dbReference type="RefSeq" id="WP_186504337.1">
    <property type="nucleotide sequence ID" value="NZ_JACOGK010000040.1"/>
</dbReference>